<feature type="domain" description="FAD-binding PCMH-type" evidence="6">
    <location>
        <begin position="46"/>
        <end position="219"/>
    </location>
</feature>
<comment type="similarity">
    <text evidence="2">Belongs to the oxygen-dependent FAD-linked oxidoreductase family.</text>
</comment>
<dbReference type="PROSITE" id="PS00862">
    <property type="entry name" value="OX2_COVAL_FAD"/>
    <property type="match status" value="1"/>
</dbReference>
<keyword evidence="3" id="KW-0285">Flavoprotein</keyword>
<keyword evidence="4" id="KW-0274">FAD</keyword>
<dbReference type="PANTHER" id="PTHR42973">
    <property type="entry name" value="BINDING OXIDOREDUCTASE, PUTATIVE (AFU_ORTHOLOGUE AFUA_1G17690)-RELATED"/>
    <property type="match status" value="1"/>
</dbReference>
<dbReference type="InterPro" id="IPR012951">
    <property type="entry name" value="BBE"/>
</dbReference>
<name>A0A5B8U3N3_9ACTN</name>
<comment type="cofactor">
    <cofactor evidence="1">
        <name>FAD</name>
        <dbReference type="ChEBI" id="CHEBI:57692"/>
    </cofactor>
</comment>
<dbReference type="OrthoDB" id="9775082at2"/>
<dbReference type="KEGG" id="bsol:FSW04_08570"/>
<dbReference type="InterPro" id="IPR006093">
    <property type="entry name" value="Oxy_OxRdtase_FAD_BS"/>
</dbReference>
<gene>
    <name evidence="7" type="ORF">FSW04_08570</name>
</gene>
<evidence type="ECO:0000256" key="5">
    <source>
        <dbReference type="ARBA" id="ARBA00023002"/>
    </source>
</evidence>
<evidence type="ECO:0000313" key="8">
    <source>
        <dbReference type="Proteomes" id="UP000321805"/>
    </source>
</evidence>
<dbReference type="InterPro" id="IPR016169">
    <property type="entry name" value="FAD-bd_PCMH_sub2"/>
</dbReference>
<dbReference type="InterPro" id="IPR050416">
    <property type="entry name" value="FAD-linked_Oxidoreductase"/>
</dbReference>
<dbReference type="PROSITE" id="PS51387">
    <property type="entry name" value="FAD_PCMH"/>
    <property type="match status" value="1"/>
</dbReference>
<dbReference type="Pfam" id="PF01565">
    <property type="entry name" value="FAD_binding_4"/>
    <property type="match status" value="1"/>
</dbReference>
<dbReference type="Pfam" id="PF08031">
    <property type="entry name" value="BBE"/>
    <property type="match status" value="1"/>
</dbReference>
<dbReference type="InterPro" id="IPR006094">
    <property type="entry name" value="Oxid_FAD_bind_N"/>
</dbReference>
<accession>A0A5B8U3N3</accession>
<evidence type="ECO:0000256" key="3">
    <source>
        <dbReference type="ARBA" id="ARBA00022630"/>
    </source>
</evidence>
<dbReference type="Gene3D" id="3.30.465.10">
    <property type="match status" value="1"/>
</dbReference>
<dbReference type="Gene3D" id="3.30.43.10">
    <property type="entry name" value="Uridine Diphospho-n-acetylenolpyruvylglucosamine Reductase, domain 2"/>
    <property type="match status" value="1"/>
</dbReference>
<dbReference type="RefSeq" id="WP_146918291.1">
    <property type="nucleotide sequence ID" value="NZ_CP042430.1"/>
</dbReference>
<organism evidence="7 8">
    <name type="scientific">Baekduia soli</name>
    <dbReference type="NCBI Taxonomy" id="496014"/>
    <lineage>
        <taxon>Bacteria</taxon>
        <taxon>Bacillati</taxon>
        <taxon>Actinomycetota</taxon>
        <taxon>Thermoleophilia</taxon>
        <taxon>Solirubrobacterales</taxon>
        <taxon>Baekduiaceae</taxon>
        <taxon>Baekduia</taxon>
    </lineage>
</organism>
<dbReference type="Gene3D" id="3.40.462.20">
    <property type="match status" value="1"/>
</dbReference>
<evidence type="ECO:0000256" key="1">
    <source>
        <dbReference type="ARBA" id="ARBA00001974"/>
    </source>
</evidence>
<evidence type="ECO:0000256" key="4">
    <source>
        <dbReference type="ARBA" id="ARBA00022827"/>
    </source>
</evidence>
<evidence type="ECO:0000256" key="2">
    <source>
        <dbReference type="ARBA" id="ARBA00005466"/>
    </source>
</evidence>
<dbReference type="InterPro" id="IPR016164">
    <property type="entry name" value="FAD-linked_Oxase-like_C"/>
</dbReference>
<sequence>MSTTQQSRPTLDAGAVAELRAGVRGEVLTPGDAGYDAARTIWNGMFDDLRPAVVVRCAGVADVIRAVGLARSEGLEIAVRGGGHSIPGFSAVDGGIVIDLGPMKGVRVDPATGRVTAQAGLQWHELDHETQAFGLATTGGIISTTGVSGFTLGGGIGHLVRPLGLACDRLIAADVVTADGRLVRAGLGAGEDVDLLWALKGGGGDFGIVTSLEFQAAPIGPMVYGGAAFFEGHRAAELARFVRDWAASGLPDELTPILNLTTAPPAPFLPEEIHGRPVAILIGCWAGAVEEGERQFAPVRDLGGVAVDLLGPIPYVALQQLVDPLWTRGARNHMKAGYLADLDDGAVDALVTAYERKPAPQCELHVHVMGGAAGRVPADASAFAHRAAPYVVNLISRWEDPAQDEACLAWGREGYASLAGHLTGGAYINFLDDEGAGRVQDAYGPEGWARLQAIKAAYDPDNVFHRNQNITPAG</sequence>
<dbReference type="InterPro" id="IPR016167">
    <property type="entry name" value="FAD-bd_PCMH_sub1"/>
</dbReference>
<dbReference type="SUPFAM" id="SSF55103">
    <property type="entry name" value="FAD-linked oxidases, C-terminal domain"/>
    <property type="match status" value="1"/>
</dbReference>
<reference evidence="7 8" key="1">
    <citation type="journal article" date="2018" name="J. Microbiol.">
        <title>Baekduia soli gen. nov., sp. nov., a novel bacterium isolated from the soil of Baekdu Mountain and proposal of a novel family name, Baekduiaceae fam. nov.</title>
        <authorList>
            <person name="An D.S."/>
            <person name="Siddiqi M.Z."/>
            <person name="Kim K.H."/>
            <person name="Yu H.S."/>
            <person name="Im W.T."/>
        </authorList>
    </citation>
    <scope>NUCLEOTIDE SEQUENCE [LARGE SCALE GENOMIC DNA]</scope>
    <source>
        <strain evidence="7 8">BR7-21</strain>
    </source>
</reference>
<dbReference type="InterPro" id="IPR016166">
    <property type="entry name" value="FAD-bd_PCMH"/>
</dbReference>
<keyword evidence="8" id="KW-1185">Reference proteome</keyword>
<evidence type="ECO:0000313" key="7">
    <source>
        <dbReference type="EMBL" id="QEC47623.1"/>
    </source>
</evidence>
<dbReference type="EMBL" id="CP042430">
    <property type="protein sequence ID" value="QEC47623.1"/>
    <property type="molecule type" value="Genomic_DNA"/>
</dbReference>
<dbReference type="GO" id="GO:0071949">
    <property type="term" value="F:FAD binding"/>
    <property type="evidence" value="ECO:0007669"/>
    <property type="project" value="InterPro"/>
</dbReference>
<proteinExistence type="inferred from homology"/>
<dbReference type="AlphaFoldDB" id="A0A5B8U3N3"/>
<dbReference type="GO" id="GO:0016491">
    <property type="term" value="F:oxidoreductase activity"/>
    <property type="evidence" value="ECO:0007669"/>
    <property type="project" value="UniProtKB-KW"/>
</dbReference>
<dbReference type="InterPro" id="IPR036318">
    <property type="entry name" value="FAD-bd_PCMH-like_sf"/>
</dbReference>
<keyword evidence="5" id="KW-0560">Oxidoreductase</keyword>
<dbReference type="SUPFAM" id="SSF56176">
    <property type="entry name" value="FAD-binding/transporter-associated domain-like"/>
    <property type="match status" value="1"/>
</dbReference>
<protein>
    <submittedName>
        <fullName evidence="7">FAD-binding oxidoreductase</fullName>
    </submittedName>
</protein>
<evidence type="ECO:0000259" key="6">
    <source>
        <dbReference type="PROSITE" id="PS51387"/>
    </source>
</evidence>
<dbReference type="Proteomes" id="UP000321805">
    <property type="component" value="Chromosome"/>
</dbReference>
<dbReference type="PANTHER" id="PTHR42973:SF39">
    <property type="entry name" value="FAD-BINDING PCMH-TYPE DOMAIN-CONTAINING PROTEIN"/>
    <property type="match status" value="1"/>
</dbReference>